<feature type="compositionally biased region" description="Basic residues" evidence="1">
    <location>
        <begin position="54"/>
        <end position="124"/>
    </location>
</feature>
<keyword evidence="2" id="KW-0732">Signal</keyword>
<gene>
    <name evidence="3" type="ORF">PVMG_04350</name>
</gene>
<evidence type="ECO:0000313" key="4">
    <source>
        <dbReference type="Proteomes" id="UP000053776"/>
    </source>
</evidence>
<reference evidence="3 4" key="1">
    <citation type="submission" date="2011-08" db="EMBL/GenBank/DDBJ databases">
        <title>The Genome Sequence of Plasmodium vivax Mauritania I.</title>
        <authorList>
            <consortium name="The Broad Institute Genome Sequencing Platform"/>
            <consortium name="The Broad Institute Genome Sequencing Center for Infectious Disease"/>
            <person name="Neafsey D."/>
            <person name="Carlton J."/>
            <person name="Barnwell J."/>
            <person name="Collins W."/>
            <person name="Escalante A."/>
            <person name="Mullikin J."/>
            <person name="Saul A."/>
            <person name="Guigo R."/>
            <person name="Camara F."/>
            <person name="Young S.K."/>
            <person name="Zeng Q."/>
            <person name="Gargeya S."/>
            <person name="Fitzgerald M."/>
            <person name="Haas B."/>
            <person name="Abouelleil A."/>
            <person name="Alvarado L."/>
            <person name="Arachchi H.M."/>
            <person name="Berlin A."/>
            <person name="Brown A."/>
            <person name="Chapman S.B."/>
            <person name="Chen Z."/>
            <person name="Dunbar C."/>
            <person name="Freedman E."/>
            <person name="Gearin G."/>
            <person name="Gellesch M."/>
            <person name="Goldberg J."/>
            <person name="Griggs A."/>
            <person name="Gujja S."/>
            <person name="Heiman D."/>
            <person name="Howarth C."/>
            <person name="Larson L."/>
            <person name="Lui A."/>
            <person name="MacDonald P.J.P."/>
            <person name="Montmayeur A."/>
            <person name="Murphy C."/>
            <person name="Neiman D."/>
            <person name="Pearson M."/>
            <person name="Priest M."/>
            <person name="Roberts A."/>
            <person name="Saif S."/>
            <person name="Shea T."/>
            <person name="Shenoy N."/>
            <person name="Sisk P."/>
            <person name="Stolte C."/>
            <person name="Sykes S."/>
            <person name="Wortman J."/>
            <person name="Nusbaum C."/>
            <person name="Birren B."/>
        </authorList>
    </citation>
    <scope>NUCLEOTIDE SEQUENCE [LARGE SCALE GENOMIC DNA]</scope>
    <source>
        <strain evidence="3 4">Mauritania I</strain>
    </source>
</reference>
<feature type="chain" id="PRO_5005323397" evidence="2">
    <location>
        <begin position="23"/>
        <end position="292"/>
    </location>
</feature>
<dbReference type="Proteomes" id="UP000053776">
    <property type="component" value="Unassembled WGS sequence"/>
</dbReference>
<name>A0A0J9TLC7_PLAVI</name>
<evidence type="ECO:0000313" key="3">
    <source>
        <dbReference type="EMBL" id="KMZ95557.1"/>
    </source>
</evidence>
<feature type="signal peptide" evidence="2">
    <location>
        <begin position="1"/>
        <end position="22"/>
    </location>
</feature>
<proteinExistence type="predicted"/>
<feature type="compositionally biased region" description="Basic and acidic residues" evidence="1">
    <location>
        <begin position="125"/>
        <end position="144"/>
    </location>
</feature>
<organism evidence="3 4">
    <name type="scientific">Plasmodium vivax Mauritania I</name>
    <dbReference type="NCBI Taxonomy" id="1035515"/>
    <lineage>
        <taxon>Eukaryota</taxon>
        <taxon>Sar</taxon>
        <taxon>Alveolata</taxon>
        <taxon>Apicomplexa</taxon>
        <taxon>Aconoidasida</taxon>
        <taxon>Haemosporida</taxon>
        <taxon>Plasmodiidae</taxon>
        <taxon>Plasmodium</taxon>
        <taxon>Plasmodium (Plasmodium)</taxon>
    </lineage>
</organism>
<feature type="region of interest" description="Disordered" evidence="1">
    <location>
        <begin position="54"/>
        <end position="256"/>
    </location>
</feature>
<feature type="compositionally biased region" description="Gly residues" evidence="1">
    <location>
        <begin position="242"/>
        <end position="253"/>
    </location>
</feature>
<accession>A0A0J9TLC7</accession>
<protein>
    <submittedName>
        <fullName evidence="3">Uncharacterized protein</fullName>
    </submittedName>
</protein>
<dbReference type="EMBL" id="KQ234984">
    <property type="protein sequence ID" value="KMZ95557.1"/>
    <property type="molecule type" value="Genomic_DNA"/>
</dbReference>
<feature type="compositionally biased region" description="Basic and acidic residues" evidence="1">
    <location>
        <begin position="219"/>
        <end position="235"/>
    </location>
</feature>
<evidence type="ECO:0000256" key="2">
    <source>
        <dbReference type="SAM" id="SignalP"/>
    </source>
</evidence>
<sequence>MKYLLSLLHVIVLCFYRKEHEGDWHGGLMCGPLAVGSDGGQKEMHSRALYELMRRKRRGGARRGRNRRRNKRLAKQRRARRREAKREQRRRRKQRKRAERKRKRKERKKRRQERREKKRQKKRQKKEEKKRLKREEKERLKEGEAGGPGDDLQINSNHYGEHAVEGQAGPPPAGESYTDGAEEGASSAVGRGATQMGSLPPERSGGPIDPYGSYGSSPHGDRADDSADNSAHDSADDSGYAPHGGGSATGGGASPYEAELEKNVKVIHFDRLKREPKGRLISKIRGILNTLE</sequence>
<evidence type="ECO:0000256" key="1">
    <source>
        <dbReference type="SAM" id="MobiDB-lite"/>
    </source>
</evidence>
<dbReference type="OrthoDB" id="387574at2759"/>
<dbReference type="AlphaFoldDB" id="A0A0J9TLC7"/>